<evidence type="ECO:0000313" key="8">
    <source>
        <dbReference type="Proteomes" id="UP001596328"/>
    </source>
</evidence>
<dbReference type="PANTHER" id="PTHR43649">
    <property type="entry name" value="ARABINOSE-BINDING PROTEIN-RELATED"/>
    <property type="match status" value="1"/>
</dbReference>
<keyword evidence="2" id="KW-0732">Signal</keyword>
<protein>
    <submittedName>
        <fullName evidence="7">ABC transporter substrate-binding protein</fullName>
    </submittedName>
</protein>
<dbReference type="Pfam" id="PF01547">
    <property type="entry name" value="SBP_bac_1"/>
    <property type="match status" value="1"/>
</dbReference>
<organism evidence="7 8">
    <name type="scientific">Halobium palmae</name>
    <dbReference type="NCBI Taxonomy" id="1776492"/>
    <lineage>
        <taxon>Archaea</taxon>
        <taxon>Methanobacteriati</taxon>
        <taxon>Methanobacteriota</taxon>
        <taxon>Stenosarchaea group</taxon>
        <taxon>Halobacteria</taxon>
        <taxon>Halobacteriales</taxon>
        <taxon>Haloferacaceae</taxon>
        <taxon>Halobium</taxon>
    </lineage>
</organism>
<evidence type="ECO:0000256" key="1">
    <source>
        <dbReference type="ARBA" id="ARBA00022475"/>
    </source>
</evidence>
<gene>
    <name evidence="7" type="ORF">ACFQE1_05395</name>
</gene>
<proteinExistence type="predicted"/>
<comment type="caution">
    <text evidence="7">The sequence shown here is derived from an EMBL/GenBank/DDBJ whole genome shotgun (WGS) entry which is preliminary data.</text>
</comment>
<reference evidence="7 8" key="1">
    <citation type="journal article" date="2019" name="Int. J. Syst. Evol. Microbiol.">
        <title>The Global Catalogue of Microorganisms (GCM) 10K type strain sequencing project: providing services to taxonomists for standard genome sequencing and annotation.</title>
        <authorList>
            <consortium name="The Broad Institute Genomics Platform"/>
            <consortium name="The Broad Institute Genome Sequencing Center for Infectious Disease"/>
            <person name="Wu L."/>
            <person name="Ma J."/>
        </authorList>
    </citation>
    <scope>NUCLEOTIDE SEQUENCE [LARGE SCALE GENOMIC DNA]</scope>
    <source>
        <strain evidence="7 8">NBRC 111368</strain>
    </source>
</reference>
<dbReference type="EMBL" id="JBHSWU010000052">
    <property type="protein sequence ID" value="MFC6723820.1"/>
    <property type="molecule type" value="Genomic_DNA"/>
</dbReference>
<evidence type="ECO:0000256" key="5">
    <source>
        <dbReference type="ARBA" id="ARBA00023288"/>
    </source>
</evidence>
<evidence type="ECO:0000256" key="3">
    <source>
        <dbReference type="ARBA" id="ARBA00023136"/>
    </source>
</evidence>
<name>A0ABD5RWV0_9EURY</name>
<evidence type="ECO:0000256" key="4">
    <source>
        <dbReference type="ARBA" id="ARBA00023139"/>
    </source>
</evidence>
<keyword evidence="4" id="KW-0564">Palmitate</keyword>
<accession>A0ABD5RWV0</accession>
<dbReference type="AlphaFoldDB" id="A0ABD5RWV0"/>
<dbReference type="Gene3D" id="3.40.190.10">
    <property type="entry name" value="Periplasmic binding protein-like II"/>
    <property type="match status" value="1"/>
</dbReference>
<keyword evidence="3" id="KW-0472">Membrane</keyword>
<keyword evidence="1" id="KW-1003">Cell membrane</keyword>
<feature type="region of interest" description="Disordered" evidence="6">
    <location>
        <begin position="40"/>
        <end position="61"/>
    </location>
</feature>
<dbReference type="Proteomes" id="UP001596328">
    <property type="component" value="Unassembled WGS sequence"/>
</dbReference>
<sequence>MVDSDSQGTRQSVRNRRSYLKAVGGVASAGSLAGCFGGSGGSSGGSGGSNGSSSKTGSGGKDLSGQNVHFITVAATPSIKEFWKGVASDFESKSGAKMELEFVETSDISRLTQLIQAGDPPEVAQLGLTNTYLLYNRGVLEPLNSVYDDTVDQLGEPTETVRKVVQRDGNAVIAPIFHNINMYSYRSDLTDVVPETWDKAVEYARTVDEQESEMRGTYVPISGSVPDAVRLVSWLWPNEGSIAARNDDGKIVVNFHEEPYRSRMIELLKMLKTRQQYSPPGTGAGWADIMNIIQTGKAASSWYGGVRQKNAAIRNGRSFAGDIKLIPGMPTKRQDVVDGSTEGLVSFKGADTEAAKAFINHVMDAEFLSELLTKLSPIHNVPSWPGVKDSDAYTEGIRSLDLWSGWSDEQFENYQVEALSKMKSKTMDTDPPNPYAVTYYSDPIYNLQGDVLRSDKAPEDVIDQRAKELQSAVDDAQGG</sequence>
<feature type="compositionally biased region" description="Gly residues" evidence="6">
    <location>
        <begin position="40"/>
        <end position="50"/>
    </location>
</feature>
<evidence type="ECO:0000313" key="7">
    <source>
        <dbReference type="EMBL" id="MFC6723820.1"/>
    </source>
</evidence>
<dbReference type="InterPro" id="IPR050490">
    <property type="entry name" value="Bact_solute-bd_prot1"/>
</dbReference>
<evidence type="ECO:0000256" key="6">
    <source>
        <dbReference type="SAM" id="MobiDB-lite"/>
    </source>
</evidence>
<evidence type="ECO:0000256" key="2">
    <source>
        <dbReference type="ARBA" id="ARBA00022729"/>
    </source>
</evidence>
<dbReference type="SUPFAM" id="SSF53850">
    <property type="entry name" value="Periplasmic binding protein-like II"/>
    <property type="match status" value="1"/>
</dbReference>
<keyword evidence="5" id="KW-0449">Lipoprotein</keyword>
<dbReference type="InterPro" id="IPR006059">
    <property type="entry name" value="SBP"/>
</dbReference>
<keyword evidence="8" id="KW-1185">Reference proteome</keyword>
<dbReference type="PANTHER" id="PTHR43649:SF33">
    <property type="entry name" value="POLYGALACTURONAN_RHAMNOGALACTURONAN-BINDING PROTEIN YTCQ"/>
    <property type="match status" value="1"/>
</dbReference>